<evidence type="ECO:0000313" key="2">
    <source>
        <dbReference type="EMBL" id="ELU02589.1"/>
    </source>
</evidence>
<feature type="domain" description="Tyrosine-protein kinase ephrin type A/B receptor-like" evidence="1">
    <location>
        <begin position="119"/>
        <end position="164"/>
    </location>
</feature>
<proteinExistence type="predicted"/>
<dbReference type="InterPro" id="IPR009030">
    <property type="entry name" value="Growth_fac_rcpt_cys_sf"/>
</dbReference>
<dbReference type="InterPro" id="IPR011641">
    <property type="entry name" value="Tyr-kin_ephrin_A/B_rcpt-like"/>
</dbReference>
<accession>R7U9C9</accession>
<dbReference type="AlphaFoldDB" id="R7U9C9"/>
<dbReference type="Proteomes" id="UP000014760">
    <property type="component" value="Unassembled WGS sequence"/>
</dbReference>
<evidence type="ECO:0000259" key="1">
    <source>
        <dbReference type="Pfam" id="PF07699"/>
    </source>
</evidence>
<dbReference type="Pfam" id="PF07699">
    <property type="entry name" value="Ephrin_rec_like"/>
    <property type="match status" value="1"/>
</dbReference>
<dbReference type="SMART" id="SM01411">
    <property type="entry name" value="Ephrin_rec_like"/>
    <property type="match status" value="1"/>
</dbReference>
<gene>
    <name evidence="2" type="ORF">CAPTEDRAFT_220480</name>
</gene>
<dbReference type="SUPFAM" id="SSF57184">
    <property type="entry name" value="Growth factor receptor domain"/>
    <property type="match status" value="1"/>
</dbReference>
<dbReference type="EMBL" id="KB303899">
    <property type="protein sequence ID" value="ELU02589.1"/>
    <property type="molecule type" value="Genomic_DNA"/>
</dbReference>
<dbReference type="EnsemblMetazoa" id="CapteT220480">
    <property type="protein sequence ID" value="CapteP220480"/>
    <property type="gene ID" value="CapteG220480"/>
</dbReference>
<reference evidence="3" key="3">
    <citation type="submission" date="2015-06" db="UniProtKB">
        <authorList>
            <consortium name="EnsemblMetazoa"/>
        </authorList>
    </citation>
    <scope>IDENTIFICATION</scope>
</reference>
<organism evidence="2">
    <name type="scientific">Capitella teleta</name>
    <name type="common">Polychaete worm</name>
    <dbReference type="NCBI Taxonomy" id="283909"/>
    <lineage>
        <taxon>Eukaryota</taxon>
        <taxon>Metazoa</taxon>
        <taxon>Spiralia</taxon>
        <taxon>Lophotrochozoa</taxon>
        <taxon>Annelida</taxon>
        <taxon>Polychaeta</taxon>
        <taxon>Sedentaria</taxon>
        <taxon>Scolecida</taxon>
        <taxon>Capitellidae</taxon>
        <taxon>Capitella</taxon>
    </lineage>
</organism>
<evidence type="ECO:0000313" key="4">
    <source>
        <dbReference type="Proteomes" id="UP000014760"/>
    </source>
</evidence>
<protein>
    <recommendedName>
        <fullName evidence="1">Tyrosine-protein kinase ephrin type A/B receptor-like domain-containing protein</fullName>
    </recommendedName>
</protein>
<reference evidence="4" key="1">
    <citation type="submission" date="2012-12" db="EMBL/GenBank/DDBJ databases">
        <authorList>
            <person name="Hellsten U."/>
            <person name="Grimwood J."/>
            <person name="Chapman J.A."/>
            <person name="Shapiro H."/>
            <person name="Aerts A."/>
            <person name="Otillar R.P."/>
            <person name="Terry A.Y."/>
            <person name="Boore J.L."/>
            <person name="Simakov O."/>
            <person name="Marletaz F."/>
            <person name="Cho S.-J."/>
            <person name="Edsinger-Gonzales E."/>
            <person name="Havlak P."/>
            <person name="Kuo D.-H."/>
            <person name="Larsson T."/>
            <person name="Lv J."/>
            <person name="Arendt D."/>
            <person name="Savage R."/>
            <person name="Osoegawa K."/>
            <person name="de Jong P."/>
            <person name="Lindberg D.R."/>
            <person name="Seaver E.C."/>
            <person name="Weisblat D.A."/>
            <person name="Putnam N.H."/>
            <person name="Grigoriev I.V."/>
            <person name="Rokhsar D.S."/>
        </authorList>
    </citation>
    <scope>NUCLEOTIDE SEQUENCE</scope>
    <source>
        <strain evidence="4">I ESC-2004</strain>
    </source>
</reference>
<keyword evidence="4" id="KW-1185">Reference proteome</keyword>
<dbReference type="HOGENOM" id="CLU_1483346_0_0_1"/>
<dbReference type="EMBL" id="AMQN01008767">
    <property type="status" value="NOT_ANNOTATED_CDS"/>
    <property type="molecule type" value="Genomic_DNA"/>
</dbReference>
<reference evidence="2 4" key="2">
    <citation type="journal article" date="2013" name="Nature">
        <title>Insights into bilaterian evolution from three spiralian genomes.</title>
        <authorList>
            <person name="Simakov O."/>
            <person name="Marletaz F."/>
            <person name="Cho S.J."/>
            <person name="Edsinger-Gonzales E."/>
            <person name="Havlak P."/>
            <person name="Hellsten U."/>
            <person name="Kuo D.H."/>
            <person name="Larsson T."/>
            <person name="Lv J."/>
            <person name="Arendt D."/>
            <person name="Savage R."/>
            <person name="Osoegawa K."/>
            <person name="de Jong P."/>
            <person name="Grimwood J."/>
            <person name="Chapman J.A."/>
            <person name="Shapiro H."/>
            <person name="Aerts A."/>
            <person name="Otillar R.P."/>
            <person name="Terry A.Y."/>
            <person name="Boore J.L."/>
            <person name="Grigoriev I.V."/>
            <person name="Lindberg D.R."/>
            <person name="Seaver E.C."/>
            <person name="Weisblat D.A."/>
            <person name="Putnam N.H."/>
            <person name="Rokhsar D.S."/>
        </authorList>
    </citation>
    <scope>NUCLEOTIDE SEQUENCE</scope>
    <source>
        <strain evidence="2 4">I ESC-2004</strain>
    </source>
</reference>
<dbReference type="Gene3D" id="2.10.50.10">
    <property type="entry name" value="Tumor Necrosis Factor Receptor, subunit A, domain 2"/>
    <property type="match status" value="1"/>
</dbReference>
<evidence type="ECO:0000313" key="3">
    <source>
        <dbReference type="EnsemblMetazoa" id="CapteP220480"/>
    </source>
</evidence>
<sequence length="182" mass="19605">MVIKFVMKTMEASTTKCANLCENHINNDCLRNCENTTIQQAKGSLLLAANQVQDILKQPTSESIHGNALVSRPLNQAPVITVAGVNLTRSQAVHIHPTQTQCPSGMMKRDHVCVECPAGTHLPSNGTQCVQCPRGTHQANPRQTSCLPCVTSPTKTSRIGATSCDQTIELILRPGILSRIAP</sequence>
<name>R7U9C9_CAPTE</name>